<dbReference type="EMBL" id="JBHLVZ010000043">
    <property type="protein sequence ID" value="MFC0387028.1"/>
    <property type="molecule type" value="Genomic_DNA"/>
</dbReference>
<dbReference type="InterPro" id="IPR011051">
    <property type="entry name" value="RmlC_Cupin_sf"/>
</dbReference>
<dbReference type="Gene3D" id="2.60.120.10">
    <property type="entry name" value="Jelly Rolls"/>
    <property type="match status" value="1"/>
</dbReference>
<accession>A0ABV6IWP7</accession>
<proteinExistence type="predicted"/>
<dbReference type="InterPro" id="IPR047183">
    <property type="entry name" value="GDO-like"/>
</dbReference>
<dbReference type="RefSeq" id="WP_377052069.1">
    <property type="nucleotide sequence ID" value="NZ_JBHLVZ010000043.1"/>
</dbReference>
<evidence type="ECO:0000259" key="4">
    <source>
        <dbReference type="Pfam" id="PF07883"/>
    </source>
</evidence>
<evidence type="ECO:0000313" key="6">
    <source>
        <dbReference type="Proteomes" id="UP001589789"/>
    </source>
</evidence>
<keyword evidence="1" id="KW-0223">Dioxygenase</keyword>
<evidence type="ECO:0000256" key="1">
    <source>
        <dbReference type="ARBA" id="ARBA00022964"/>
    </source>
</evidence>
<reference evidence="5 6" key="1">
    <citation type="submission" date="2024-09" db="EMBL/GenBank/DDBJ databases">
        <authorList>
            <person name="Sun Q."/>
            <person name="Mori K."/>
        </authorList>
    </citation>
    <scope>NUCLEOTIDE SEQUENCE [LARGE SCALE GENOMIC DNA]</scope>
    <source>
        <strain evidence="5 6">CCM 7468</strain>
    </source>
</reference>
<dbReference type="Proteomes" id="UP001589789">
    <property type="component" value="Unassembled WGS sequence"/>
</dbReference>
<dbReference type="SUPFAM" id="SSF51182">
    <property type="entry name" value="RmlC-like cupins"/>
    <property type="match status" value="1"/>
</dbReference>
<protein>
    <recommendedName>
        <fullName evidence="3">Gentisate 1,2-dioxygenase</fullName>
        <ecNumber evidence="3">1.13.11.4</ecNumber>
    </recommendedName>
</protein>
<sequence>MDTNLNAAPGTQDAAVEAKRQEFYGRIGQRNMTPLWLSLAELVTPEPRSACRPASWRFDEIRAAMMEAGSLITAKEAERRVLVLENPGLRGQSRITTSLYSGVQLVLPGEVAPAHRHTQTALRFVLEGSGAYTAVNGERTIMEEGDFIITPPMAWHDHGNDSDRPIFWLDGLDIPVVQLLDASFAEHLGQDEQPVTRPLGDSDARFGANLLPVDHKASGGSSPVFNYPYARTREALERMRRAEAWDPCHGLKMRYANPITGNHAMATMGTFIQLLPKDFATAAYRSTDATVFVPMEGRGRSIIGDDFVVEWGKRDVFVVPSWKSVRHEPAEDSVLFSFSDRPIQEALHLWREDRGNV</sequence>
<dbReference type="EC" id="1.13.11.4" evidence="3"/>
<keyword evidence="6" id="KW-1185">Reference proteome</keyword>
<comment type="caution">
    <text evidence="5">The sequence shown here is derived from an EMBL/GenBank/DDBJ whole genome shotgun (WGS) entry which is preliminary data.</text>
</comment>
<evidence type="ECO:0000256" key="2">
    <source>
        <dbReference type="ARBA" id="ARBA00023002"/>
    </source>
</evidence>
<dbReference type="CDD" id="cd02216">
    <property type="entry name" value="cupin_GDO-like_N"/>
    <property type="match status" value="1"/>
</dbReference>
<dbReference type="InterPro" id="IPR014710">
    <property type="entry name" value="RmlC-like_jellyroll"/>
</dbReference>
<keyword evidence="2 5" id="KW-0560">Oxidoreductase</keyword>
<organism evidence="5 6">
    <name type="scientific">Muricoccus vinaceus</name>
    <dbReference type="NCBI Taxonomy" id="424704"/>
    <lineage>
        <taxon>Bacteria</taxon>
        <taxon>Pseudomonadati</taxon>
        <taxon>Pseudomonadota</taxon>
        <taxon>Alphaproteobacteria</taxon>
        <taxon>Acetobacterales</taxon>
        <taxon>Roseomonadaceae</taxon>
        <taxon>Muricoccus</taxon>
    </lineage>
</organism>
<evidence type="ECO:0000313" key="5">
    <source>
        <dbReference type="EMBL" id="MFC0387028.1"/>
    </source>
</evidence>
<dbReference type="GO" id="GO:0047922">
    <property type="term" value="F:gentisate 1,2-dioxygenase activity"/>
    <property type="evidence" value="ECO:0007669"/>
    <property type="project" value="UniProtKB-EC"/>
</dbReference>
<dbReference type="PANTHER" id="PTHR41517:SF1">
    <property type="entry name" value="CUPIN"/>
    <property type="match status" value="1"/>
</dbReference>
<dbReference type="CDD" id="cd06992">
    <property type="entry name" value="cupin_GDO-like_C"/>
    <property type="match status" value="1"/>
</dbReference>
<dbReference type="Pfam" id="PF07883">
    <property type="entry name" value="Cupin_2"/>
    <property type="match status" value="1"/>
</dbReference>
<dbReference type="InterPro" id="IPR013096">
    <property type="entry name" value="Cupin_2"/>
</dbReference>
<feature type="domain" description="Cupin type-2" evidence="4">
    <location>
        <begin position="103"/>
        <end position="170"/>
    </location>
</feature>
<dbReference type="InterPro" id="IPR011960">
    <property type="entry name" value="Gentisate_dOase"/>
</dbReference>
<dbReference type="NCBIfam" id="TIGR02272">
    <property type="entry name" value="gentisate_1_2"/>
    <property type="match status" value="1"/>
</dbReference>
<name>A0ABV6IWP7_9PROT</name>
<gene>
    <name evidence="5" type="primary">gtdA</name>
    <name evidence="5" type="ORF">ACFFIC_15935</name>
</gene>
<dbReference type="PANTHER" id="PTHR41517">
    <property type="entry name" value="1,2-DIOXYGENASE PROTEIN-RELATED"/>
    <property type="match status" value="1"/>
</dbReference>
<evidence type="ECO:0000256" key="3">
    <source>
        <dbReference type="NCBIfam" id="TIGR02272"/>
    </source>
</evidence>